<protein>
    <recommendedName>
        <fullName evidence="7">HAT C-terminal dimerisation domain-containing protein</fullName>
    </recommendedName>
</protein>
<keyword evidence="3" id="KW-0863">Zinc-finger</keyword>
<evidence type="ECO:0000256" key="1">
    <source>
        <dbReference type="ARBA" id="ARBA00004123"/>
    </source>
</evidence>
<sequence length="949" mass="107666">MPLPDFKVFTAKLDKLKELIKKLPSTVLRASEEDRISQVFKSIPVEKDIAKHWEIFNRRMDSLFGSELRNEKGRLLNFKKGPLGLDLVIAYIDECVGSGTLQWDLAAIKVDRLVNECEELIQESQIQKKKAALIVDSGDEDDEDYVPLKNPRKEPDVEKDVFDEDGNEIIEVTEAGEDLEAKRKKKKAKLAAKDSTKAASNKSSKKTASGKTKKGATTEESPIEIDSGDESDGNSALRKVQERERQTEAARRGPQNGSMQHFFPPVAVVDTKGGKRWEFRCRHCPRVRTFERKVDGPDPKFDDEKVLPRLNNLATHVAECKKTEDHTKESDPPLTESMKLKQSVKLMEGFLKEGALNPSIEPTQTGFQRLFAAWILDESLPWTTGESPTLASLFEYLRVTYTLPTDTTVRKELARIFAELHGKIVKQFAAVKSKIAFATDTWTTKQMVYTFACTVASFIDDDWKLIEHVIDFQPLQDKQHEGFYAGLAFVEARCVLARHGIPHTPDMHIRCIAHVINLVVQDFLHKIDEAEDPDKEDWYETCKDLPIHYDPSSDEEQEKLDKEDLSKITVGPEDTPDDSDEAELAEALGDESAVKRLRFITTKIVSSPQRRLQFRKIAKEKYAGKSDPSVARLAELMVIRDIRTRWNYTHAMIRRSLLQREAIDTWTFNNEALRAIVLSKNDWKQLEQIADVLEIFTEATLQMSISQYPTIPFVLPVYELMKNKLTLTIESPAVPPLLRGAARAALSKLHKYREKALNNQYYKLAAVLHPGMRAEWFKLTVKGSDPIAATYIKDEVSEPTPTQSDDNAFREAAASSAGGVLSSILDFEIDDIVVPATMTPKEMFEDELRRYLRFEGGRGNAMNPLVWWKQHEGSFPTVARMARDYLAIPATSVSVERTFSKSRHICSDLRMSMKAKTISEALLVKVWVGTDLFDAHEPLKRKRKHGEIS</sequence>
<dbReference type="EMBL" id="JAACJL010000057">
    <property type="protein sequence ID" value="KAF4611808.1"/>
    <property type="molecule type" value="Genomic_DNA"/>
</dbReference>
<dbReference type="PANTHER" id="PTHR46481">
    <property type="entry name" value="ZINC FINGER BED DOMAIN-CONTAINING PROTEIN 4"/>
    <property type="match status" value="1"/>
</dbReference>
<dbReference type="AlphaFoldDB" id="A0A8H4QJ16"/>
<reference evidence="8 9" key="1">
    <citation type="submission" date="2019-12" db="EMBL/GenBank/DDBJ databases">
        <authorList>
            <person name="Floudas D."/>
            <person name="Bentzer J."/>
            <person name="Ahren D."/>
            <person name="Johansson T."/>
            <person name="Persson P."/>
            <person name="Tunlid A."/>
        </authorList>
    </citation>
    <scope>NUCLEOTIDE SEQUENCE [LARGE SCALE GENOMIC DNA]</scope>
    <source>
        <strain evidence="8 9">CBS 102.39</strain>
    </source>
</reference>
<evidence type="ECO:0000256" key="2">
    <source>
        <dbReference type="ARBA" id="ARBA00022723"/>
    </source>
</evidence>
<organism evidence="8 9">
    <name type="scientific">Agrocybe pediades</name>
    <dbReference type="NCBI Taxonomy" id="84607"/>
    <lineage>
        <taxon>Eukaryota</taxon>
        <taxon>Fungi</taxon>
        <taxon>Dikarya</taxon>
        <taxon>Basidiomycota</taxon>
        <taxon>Agaricomycotina</taxon>
        <taxon>Agaricomycetes</taxon>
        <taxon>Agaricomycetidae</taxon>
        <taxon>Agaricales</taxon>
        <taxon>Agaricineae</taxon>
        <taxon>Strophariaceae</taxon>
        <taxon>Agrocybe</taxon>
    </lineage>
</organism>
<accession>A0A8H4QJ16</accession>
<feature type="compositionally biased region" description="Acidic residues" evidence="6">
    <location>
        <begin position="221"/>
        <end position="232"/>
    </location>
</feature>
<feature type="compositionally biased region" description="Basic and acidic residues" evidence="6">
    <location>
        <begin position="151"/>
        <end position="160"/>
    </location>
</feature>
<gene>
    <name evidence="8" type="ORF">D9613_004630</name>
</gene>
<dbReference type="Pfam" id="PF05699">
    <property type="entry name" value="Dimer_Tnp_hAT"/>
    <property type="match status" value="1"/>
</dbReference>
<feature type="region of interest" description="Disordered" evidence="6">
    <location>
        <begin position="188"/>
        <end position="263"/>
    </location>
</feature>
<name>A0A8H4QJ16_9AGAR</name>
<dbReference type="SUPFAM" id="SSF53098">
    <property type="entry name" value="Ribonuclease H-like"/>
    <property type="match status" value="1"/>
</dbReference>
<dbReference type="InterPro" id="IPR052035">
    <property type="entry name" value="ZnF_BED_domain_contain"/>
</dbReference>
<dbReference type="InterPro" id="IPR008906">
    <property type="entry name" value="HATC_C_dom"/>
</dbReference>
<comment type="subcellular location">
    <subcellularLocation>
        <location evidence="1">Nucleus</location>
    </subcellularLocation>
</comment>
<keyword evidence="4" id="KW-0862">Zinc</keyword>
<feature type="domain" description="HAT C-terminal dimerisation" evidence="7">
    <location>
        <begin position="847"/>
        <end position="927"/>
    </location>
</feature>
<dbReference type="GO" id="GO:0046983">
    <property type="term" value="F:protein dimerization activity"/>
    <property type="evidence" value="ECO:0007669"/>
    <property type="project" value="InterPro"/>
</dbReference>
<feature type="compositionally biased region" description="Basic and acidic residues" evidence="6">
    <location>
        <begin position="239"/>
        <end position="251"/>
    </location>
</feature>
<evidence type="ECO:0000259" key="7">
    <source>
        <dbReference type="Pfam" id="PF05699"/>
    </source>
</evidence>
<dbReference type="GO" id="GO:0005634">
    <property type="term" value="C:nucleus"/>
    <property type="evidence" value="ECO:0007669"/>
    <property type="project" value="UniProtKB-SubCell"/>
</dbReference>
<keyword evidence="5" id="KW-0539">Nucleus</keyword>
<evidence type="ECO:0000256" key="4">
    <source>
        <dbReference type="ARBA" id="ARBA00022833"/>
    </source>
</evidence>
<comment type="caution">
    <text evidence="8">The sequence shown here is derived from an EMBL/GenBank/DDBJ whole genome shotgun (WGS) entry which is preliminary data.</text>
</comment>
<evidence type="ECO:0000256" key="3">
    <source>
        <dbReference type="ARBA" id="ARBA00022771"/>
    </source>
</evidence>
<feature type="region of interest" description="Disordered" evidence="6">
    <location>
        <begin position="137"/>
        <end position="165"/>
    </location>
</feature>
<feature type="compositionally biased region" description="Acidic residues" evidence="6">
    <location>
        <begin position="574"/>
        <end position="583"/>
    </location>
</feature>
<evidence type="ECO:0000256" key="5">
    <source>
        <dbReference type="ARBA" id="ARBA00023242"/>
    </source>
</evidence>
<evidence type="ECO:0000313" key="8">
    <source>
        <dbReference type="EMBL" id="KAF4611808.1"/>
    </source>
</evidence>
<proteinExistence type="predicted"/>
<dbReference type="PANTHER" id="PTHR46481:SF10">
    <property type="entry name" value="ZINC FINGER BED DOMAIN-CONTAINING PROTEIN 39"/>
    <property type="match status" value="1"/>
</dbReference>
<keyword evidence="9" id="KW-1185">Reference proteome</keyword>
<feature type="compositionally biased region" description="Low complexity" evidence="6">
    <location>
        <begin position="197"/>
        <end position="210"/>
    </location>
</feature>
<dbReference type="Proteomes" id="UP000521872">
    <property type="component" value="Unassembled WGS sequence"/>
</dbReference>
<evidence type="ECO:0000256" key="6">
    <source>
        <dbReference type="SAM" id="MobiDB-lite"/>
    </source>
</evidence>
<dbReference type="InterPro" id="IPR012337">
    <property type="entry name" value="RNaseH-like_sf"/>
</dbReference>
<keyword evidence="2" id="KW-0479">Metal-binding</keyword>
<evidence type="ECO:0000313" key="9">
    <source>
        <dbReference type="Proteomes" id="UP000521872"/>
    </source>
</evidence>
<feature type="region of interest" description="Disordered" evidence="6">
    <location>
        <begin position="549"/>
        <end position="583"/>
    </location>
</feature>
<dbReference type="GO" id="GO:0008270">
    <property type="term" value="F:zinc ion binding"/>
    <property type="evidence" value="ECO:0007669"/>
    <property type="project" value="UniProtKB-KW"/>
</dbReference>